<keyword evidence="1" id="KW-0560">Oxidoreductase</keyword>
<dbReference type="PRINTS" id="PR00469">
    <property type="entry name" value="PNDRDTASEII"/>
</dbReference>
<name>A0A268S7C9_SHOCL</name>
<dbReference type="EMBL" id="NPBS01000007">
    <property type="protein sequence ID" value="PAF27826.1"/>
    <property type="molecule type" value="Genomic_DNA"/>
</dbReference>
<gene>
    <name evidence="2" type="ORF">CHH61_01290</name>
</gene>
<reference evidence="2 3" key="1">
    <citation type="submission" date="2017-07" db="EMBL/GenBank/DDBJ databases">
        <title>Isolation and whole genome analysis of endospore-forming bacteria from heroin.</title>
        <authorList>
            <person name="Kalinowski J."/>
            <person name="Ahrens B."/>
            <person name="Al-Dilaimi A."/>
            <person name="Winkler A."/>
            <person name="Wibberg D."/>
            <person name="Schleenbecker U."/>
            <person name="Ruckert C."/>
            <person name="Wolfel R."/>
            <person name="Grass G."/>
        </authorList>
    </citation>
    <scope>NUCLEOTIDE SEQUENCE [LARGE SCALE GENOMIC DNA]</scope>
    <source>
        <strain evidence="2 3">7523-2</strain>
    </source>
</reference>
<dbReference type="PANTHER" id="PTHR43539">
    <property type="entry name" value="FLAVIN-BINDING MONOOXYGENASE-LIKE PROTEIN (AFU_ORTHOLOGUE AFUA_4G09220)"/>
    <property type="match status" value="1"/>
</dbReference>
<evidence type="ECO:0000313" key="3">
    <source>
        <dbReference type="Proteomes" id="UP000216133"/>
    </source>
</evidence>
<dbReference type="InterPro" id="IPR036188">
    <property type="entry name" value="FAD/NAD-bd_sf"/>
</dbReference>
<dbReference type="RefSeq" id="WP_094424232.1">
    <property type="nucleotide sequence ID" value="NZ_CP019985.1"/>
</dbReference>
<dbReference type="GO" id="GO:0004497">
    <property type="term" value="F:monooxygenase activity"/>
    <property type="evidence" value="ECO:0007669"/>
    <property type="project" value="TreeGrafter"/>
</dbReference>
<dbReference type="GO" id="GO:0050660">
    <property type="term" value="F:flavin adenine dinucleotide binding"/>
    <property type="evidence" value="ECO:0007669"/>
    <property type="project" value="TreeGrafter"/>
</dbReference>
<dbReference type="Pfam" id="PF13738">
    <property type="entry name" value="Pyr_redox_3"/>
    <property type="match status" value="1"/>
</dbReference>
<dbReference type="PRINTS" id="PR00368">
    <property type="entry name" value="FADPNR"/>
</dbReference>
<dbReference type="InterPro" id="IPR050982">
    <property type="entry name" value="Auxin_biosynth/cation_transpt"/>
</dbReference>
<proteinExistence type="predicted"/>
<dbReference type="SUPFAM" id="SSF51905">
    <property type="entry name" value="FAD/NAD(P)-binding domain"/>
    <property type="match status" value="2"/>
</dbReference>
<protein>
    <submittedName>
        <fullName evidence="2">Oxidoreductase</fullName>
    </submittedName>
</protein>
<comment type="caution">
    <text evidence="2">The sequence shown here is derived from an EMBL/GenBank/DDBJ whole genome shotgun (WGS) entry which is preliminary data.</text>
</comment>
<dbReference type="GeneID" id="86924316"/>
<evidence type="ECO:0000256" key="1">
    <source>
        <dbReference type="ARBA" id="ARBA00023002"/>
    </source>
</evidence>
<dbReference type="Gene3D" id="3.50.50.60">
    <property type="entry name" value="FAD/NAD(P)-binding domain"/>
    <property type="match status" value="1"/>
</dbReference>
<dbReference type="AlphaFoldDB" id="A0A268S7C9"/>
<organism evidence="2 3">
    <name type="scientific">Shouchella clausii</name>
    <name type="common">Alkalihalobacillus clausii</name>
    <dbReference type="NCBI Taxonomy" id="79880"/>
    <lineage>
        <taxon>Bacteria</taxon>
        <taxon>Bacillati</taxon>
        <taxon>Bacillota</taxon>
        <taxon>Bacilli</taxon>
        <taxon>Bacillales</taxon>
        <taxon>Bacillaceae</taxon>
        <taxon>Shouchella</taxon>
    </lineage>
</organism>
<accession>A0A268S7C9</accession>
<dbReference type="Proteomes" id="UP000216133">
    <property type="component" value="Unassembled WGS sequence"/>
</dbReference>
<sequence>MMEYDVVVIGGGQAGLAVGYYLKKQKRPFLIVDEQNEAGDSWRKRYDSLVLFTPRCYSSLPGLAFSGDPNGYPTKDEMADYLWTYKETFQLPVAYKTKVERLEKKRDRFKVWTTSEGKTYDAKQVIIATGAFHTPFIPPLANSIHPGIAQLHASDYKGLEQIVAGPILIVGAGNTGVQIAAELVEHHDVILACGNKPNVLPQSVFGKNLFWWFDRLGLSKATINSVLGKWLQKRDPIIGNDFHTVRKRAKLKGRLINVTGSKAYFAEGSPVSVQTIIWATGYRNDYSWIDIDGVFDQEQKPIHVRGVTNVNGLFFVGLSWQYKRGSALVKGVGEDAAYIVSQLSKHS</sequence>
<evidence type="ECO:0000313" key="2">
    <source>
        <dbReference type="EMBL" id="PAF27826.1"/>
    </source>
</evidence>
<dbReference type="PANTHER" id="PTHR43539:SF78">
    <property type="entry name" value="FLAVIN-CONTAINING MONOOXYGENASE"/>
    <property type="match status" value="1"/>
</dbReference>